<dbReference type="KEGG" id="ams:AMIS_21130"/>
<organism evidence="1 2">
    <name type="scientific">Actinoplanes missouriensis (strain ATCC 14538 / DSM 43046 / CBS 188.64 / JCM 3121 / NBRC 102363 / NCIMB 12654 / NRRL B-3342 / UNCC 431)</name>
    <dbReference type="NCBI Taxonomy" id="512565"/>
    <lineage>
        <taxon>Bacteria</taxon>
        <taxon>Bacillati</taxon>
        <taxon>Actinomycetota</taxon>
        <taxon>Actinomycetes</taxon>
        <taxon>Micromonosporales</taxon>
        <taxon>Micromonosporaceae</taxon>
        <taxon>Actinoplanes</taxon>
    </lineage>
</organism>
<accession>I0H2U6</accession>
<evidence type="ECO:0000313" key="2">
    <source>
        <dbReference type="Proteomes" id="UP000007882"/>
    </source>
</evidence>
<dbReference type="PATRIC" id="fig|512565.3.peg.2112"/>
<gene>
    <name evidence="1" type="ordered locus">AMIS_21130</name>
</gene>
<reference evidence="1 2" key="1">
    <citation type="submission" date="2012-02" db="EMBL/GenBank/DDBJ databases">
        <title>Complete genome sequence of Actinoplanes missouriensis 431 (= NBRC 102363).</title>
        <authorList>
            <person name="Ohnishi Y."/>
            <person name="Ishikawa J."/>
            <person name="Sekine M."/>
            <person name="Hosoyama A."/>
            <person name="Harada T."/>
            <person name="Narita H."/>
            <person name="Hata T."/>
            <person name="Konno Y."/>
            <person name="Tutikane K."/>
            <person name="Fujita N."/>
            <person name="Horinouchi S."/>
            <person name="Hayakawa M."/>
        </authorList>
    </citation>
    <scope>NUCLEOTIDE SEQUENCE [LARGE SCALE GENOMIC DNA]</scope>
    <source>
        <strain evidence="2">ATCC 14538 / DSM 43046 / CBS 188.64 / JCM 3121 / NBRC 102363 / NCIMB 12654 / NRRL B-3342 / UNCC 431</strain>
    </source>
</reference>
<sequence>MKPRDHAAAQPFTPCTRRGAFMTPIDRLNRATELAPTPGTRDADRADWIRHYAAQAFAAHAAFRDQAGQGGADLGYLALIGDASLSAAVALSYAGGDQTTVLWDLSYDGGALNGEPTEWLVKVLDRLGINPADIDDRYRAGDFRTPSRAVA</sequence>
<protein>
    <submittedName>
        <fullName evidence="1">Uncharacterized protein</fullName>
    </submittedName>
</protein>
<proteinExistence type="predicted"/>
<name>I0H2U6_ACTM4</name>
<keyword evidence="2" id="KW-1185">Reference proteome</keyword>
<dbReference type="AlphaFoldDB" id="I0H2U6"/>
<dbReference type="STRING" id="512565.AMIS_21130"/>
<dbReference type="Proteomes" id="UP000007882">
    <property type="component" value="Chromosome"/>
</dbReference>
<evidence type="ECO:0000313" key="1">
    <source>
        <dbReference type="EMBL" id="BAL87333.1"/>
    </source>
</evidence>
<dbReference type="HOGENOM" id="CLU_1850880_0_0_11"/>
<dbReference type="EMBL" id="AP012319">
    <property type="protein sequence ID" value="BAL87333.1"/>
    <property type="molecule type" value="Genomic_DNA"/>
</dbReference>